<dbReference type="InterPro" id="IPR007861">
    <property type="entry name" value="DNA_mismatch_repair_MutS_clamp"/>
</dbReference>
<comment type="caution">
    <text evidence="10">The sequence shown here is derived from an EMBL/GenBank/DDBJ whole genome shotgun (WGS) entry which is preliminary data.</text>
</comment>
<dbReference type="InterPro" id="IPR000432">
    <property type="entry name" value="DNA_mismatch_repair_MutS_C"/>
</dbReference>
<comment type="function">
    <text evidence="6">Component of the post-replicative DNA mismatch repair system (MMR).</text>
</comment>
<keyword evidence="2 6" id="KW-0547">Nucleotide-binding</keyword>
<dbReference type="Pfam" id="PF05192">
    <property type="entry name" value="MutS_III"/>
    <property type="match status" value="1"/>
</dbReference>
<evidence type="ECO:0000256" key="5">
    <source>
        <dbReference type="ARBA" id="ARBA00023125"/>
    </source>
</evidence>
<feature type="compositionally biased region" description="Basic residues" evidence="8">
    <location>
        <begin position="222"/>
        <end position="238"/>
    </location>
</feature>
<dbReference type="GO" id="GO:0030983">
    <property type="term" value="F:mismatched DNA binding"/>
    <property type="evidence" value="ECO:0007669"/>
    <property type="project" value="InterPro"/>
</dbReference>
<dbReference type="Pfam" id="PF05190">
    <property type="entry name" value="MutS_IV"/>
    <property type="match status" value="1"/>
</dbReference>
<evidence type="ECO:0000313" key="10">
    <source>
        <dbReference type="EMBL" id="RWS30600.1"/>
    </source>
</evidence>
<dbReference type="EMBL" id="NCKV01000445">
    <property type="protein sequence ID" value="RWS30600.1"/>
    <property type="molecule type" value="Genomic_DNA"/>
</dbReference>
<sequence length="1140" mass="130082">MSQENSILNYFSKTGSKQNSQISSQKSPKSKREAEENSSNGSPLKKQSQKQKKEESEVVDNNSQNKSNNSTNGTQMVSEEASTSFPYVTYDIIWSRLEGFPYWPSIVCPHPLTFDIKKCENNIDKVHVQFFDDPPQRSWIKLSDTIIYKGPTHPVHKIIVKKDLKKAIEYAEEAFKMPKDNRRSLIVELKLSDEEDSVESKHDAKGDHKSPPKVSPVITNMSKRKASLRGSQKKRKRVIVMSSDDDSDENKDTEIGGGDCKRENIPLSIDSSSDEVMEVDESSPEKPKNPTKESKQSSRKHTSATNSFSKYFTQELTTEELNTKADASWPHLQFEFLKAEKIRDANKRRPSEPDYDPKTLYVPHDFLRKQTPAHKQWWEMKSQHFDTVLFFKVGKFYELFHMDAVIGYNELNLTHMNGDIAHAGFPEISYQSFSDRLITKGFKVARVEQTETSEQRDERCKSSRNKSKDDKVVAREICRITTPATRTCSVLDAEPPDLPKYLVALCEKVVTEDNVHFGVCFADTSTSSIWMGCFIDNKHLSALRTLFATHPPAEIIMEHNNVSTETKVCIEKCLPTSRIECLSSEKFSAEFAINYITEKNIFMDNGVLSLPHMFSEIFLIRDDGSLSYKPDFEMAVQAFSAIINVLSTCQIDDEIITMKQFQQYVPANCESSENKKLVLDSISLKNLEVFVNSNNESKGTLMETMNFCYTKFGVRMLYQWLCYPLCDIKLINARLDAVEDLMNFQKQCVEFSEVGDILKQMPDLQRSLMQIHSQGSVTRSTTHPDSRAVMFEEDKYSKRKIIDFIKTKTAFRKAHKIVSLFDSFRTKMKSPLLSECTSFEFDGGHFPNMKEVLDFFDKAFDHEEAKARGQIIPNSGVDEAYDNATKQIKRVEAKSESYLKSQSEFFNCKVNYFGTGRSRFQLEVPEGKAKKATSTYEYSSSKKGYRRFITPETKDLLIELTAAEEAQQNASKDILRKLFAKFDESFEQWIKIVKCLGLVDCLMSLVKCSESMKQYGSVLCRPEFVVSNEPLLRIKNGKHPCLLRYCDNFVENDIELKTKLMLVTGPNMGGKSTLMRQTALIAIMAQIGTFVPADECVLTPVDRVFTRLGASDRILEGESTFYVELSETSIILKDATDRSL</sequence>
<dbReference type="SMART" id="SM00533">
    <property type="entry name" value="MUTSd"/>
    <property type="match status" value="1"/>
</dbReference>
<dbReference type="SUPFAM" id="SSF55271">
    <property type="entry name" value="DNA repair protein MutS, domain I"/>
    <property type="match status" value="1"/>
</dbReference>
<dbReference type="PROSITE" id="PS50812">
    <property type="entry name" value="PWWP"/>
    <property type="match status" value="1"/>
</dbReference>
<dbReference type="Gene3D" id="2.30.30.140">
    <property type="match status" value="1"/>
</dbReference>
<dbReference type="SMART" id="SM00293">
    <property type="entry name" value="PWWP"/>
    <property type="match status" value="1"/>
</dbReference>
<name>A0A443SSV4_9ACAR</name>
<dbReference type="Pfam" id="PF00855">
    <property type="entry name" value="PWWP"/>
    <property type="match status" value="1"/>
</dbReference>
<evidence type="ECO:0000256" key="8">
    <source>
        <dbReference type="SAM" id="MobiDB-lite"/>
    </source>
</evidence>
<dbReference type="PANTHER" id="PTHR11361:SF148">
    <property type="entry name" value="DNA MISMATCH REPAIR PROTEIN MSH6"/>
    <property type="match status" value="1"/>
</dbReference>
<dbReference type="InterPro" id="IPR017261">
    <property type="entry name" value="DNA_mismatch_repair_MutS/MSH"/>
</dbReference>
<feature type="compositionally biased region" description="Acidic residues" evidence="8">
    <location>
        <begin position="272"/>
        <end position="282"/>
    </location>
</feature>
<evidence type="ECO:0000256" key="7">
    <source>
        <dbReference type="SAM" id="Coils"/>
    </source>
</evidence>
<dbReference type="InterPro" id="IPR036187">
    <property type="entry name" value="DNA_mismatch_repair_MutS_sf"/>
</dbReference>
<keyword evidence="7" id="KW-0175">Coiled coil</keyword>
<dbReference type="PIRSF" id="PIRSF037677">
    <property type="entry name" value="DNA_mis_repair_Msh6"/>
    <property type="match status" value="1"/>
</dbReference>
<feature type="coiled-coil region" evidence="7">
    <location>
        <begin position="874"/>
        <end position="901"/>
    </location>
</feature>
<evidence type="ECO:0000256" key="4">
    <source>
        <dbReference type="ARBA" id="ARBA00022840"/>
    </source>
</evidence>
<keyword evidence="6" id="KW-0234">DNA repair</keyword>
<gene>
    <name evidence="10" type="ORF">B4U80_09971</name>
</gene>
<evidence type="ECO:0000313" key="11">
    <source>
        <dbReference type="Proteomes" id="UP000288716"/>
    </source>
</evidence>
<dbReference type="STRING" id="299467.A0A443SSV4"/>
<feature type="domain" description="PWWP" evidence="9">
    <location>
        <begin position="89"/>
        <end position="151"/>
    </location>
</feature>
<dbReference type="SUPFAM" id="SSF48334">
    <property type="entry name" value="DNA repair protein MutS, domain III"/>
    <property type="match status" value="1"/>
</dbReference>
<dbReference type="GO" id="GO:0005524">
    <property type="term" value="F:ATP binding"/>
    <property type="evidence" value="ECO:0007669"/>
    <property type="project" value="UniProtKB-KW"/>
</dbReference>
<dbReference type="GO" id="GO:0140664">
    <property type="term" value="F:ATP-dependent DNA damage sensor activity"/>
    <property type="evidence" value="ECO:0007669"/>
    <property type="project" value="InterPro"/>
</dbReference>
<feature type="compositionally biased region" description="Low complexity" evidence="8">
    <location>
        <begin position="16"/>
        <end position="27"/>
    </location>
</feature>
<feature type="region of interest" description="Disordered" evidence="8">
    <location>
        <begin position="196"/>
        <end position="306"/>
    </location>
</feature>
<dbReference type="Pfam" id="PF01624">
    <property type="entry name" value="MutS_I"/>
    <property type="match status" value="1"/>
</dbReference>
<dbReference type="SUPFAM" id="SSF63748">
    <property type="entry name" value="Tudor/PWWP/MBT"/>
    <property type="match status" value="1"/>
</dbReference>
<dbReference type="InterPro" id="IPR000313">
    <property type="entry name" value="PWWP_dom"/>
</dbReference>
<dbReference type="SMART" id="SM00534">
    <property type="entry name" value="MUTSac"/>
    <property type="match status" value="1"/>
</dbReference>
<dbReference type="GO" id="GO:0032301">
    <property type="term" value="C:MutSalpha complex"/>
    <property type="evidence" value="ECO:0007669"/>
    <property type="project" value="TreeGrafter"/>
</dbReference>
<dbReference type="InterPro" id="IPR036678">
    <property type="entry name" value="MutS_con_dom_sf"/>
</dbReference>
<feature type="non-terminal residue" evidence="10">
    <location>
        <position position="1140"/>
    </location>
</feature>
<feature type="compositionally biased region" description="Low complexity" evidence="8">
    <location>
        <begin position="61"/>
        <end position="72"/>
    </location>
</feature>
<dbReference type="InterPro" id="IPR007695">
    <property type="entry name" value="DNA_mismatch_repair_MutS-lik_N"/>
</dbReference>
<feature type="compositionally biased region" description="Basic and acidic residues" evidence="8">
    <location>
        <begin position="198"/>
        <end position="210"/>
    </location>
</feature>
<dbReference type="AlphaFoldDB" id="A0A443SSV4"/>
<dbReference type="Proteomes" id="UP000288716">
    <property type="component" value="Unassembled WGS sequence"/>
</dbReference>
<dbReference type="InterPro" id="IPR007696">
    <property type="entry name" value="DNA_mismatch_repair_MutS_core"/>
</dbReference>
<dbReference type="InterPro" id="IPR016151">
    <property type="entry name" value="DNA_mismatch_repair_MutS_N"/>
</dbReference>
<dbReference type="InterPro" id="IPR007860">
    <property type="entry name" value="DNA_mmatch_repair_MutS_con_dom"/>
</dbReference>
<dbReference type="FunFam" id="3.40.1170.10:FF:000002">
    <property type="entry name" value="DNA mismatch repair protein"/>
    <property type="match status" value="1"/>
</dbReference>
<feature type="compositionally biased region" description="Polar residues" evidence="8">
    <location>
        <begin position="1"/>
        <end position="15"/>
    </location>
</feature>
<dbReference type="InterPro" id="IPR027417">
    <property type="entry name" value="P-loop_NTPase"/>
</dbReference>
<dbReference type="SUPFAM" id="SSF52540">
    <property type="entry name" value="P-loop containing nucleoside triphosphate hydrolases"/>
    <property type="match status" value="1"/>
</dbReference>
<keyword evidence="3 6" id="KW-0227">DNA damage</keyword>
<dbReference type="FunFam" id="1.10.1420.10:FF:000005">
    <property type="entry name" value="DNA mismatch repair protein"/>
    <property type="match status" value="1"/>
</dbReference>
<evidence type="ECO:0000259" key="9">
    <source>
        <dbReference type="PROSITE" id="PS50812"/>
    </source>
</evidence>
<feature type="compositionally biased region" description="Basic and acidic residues" evidence="8">
    <location>
        <begin position="250"/>
        <end position="264"/>
    </location>
</feature>
<keyword evidence="5 6" id="KW-0238">DNA-binding</keyword>
<dbReference type="Pfam" id="PF00488">
    <property type="entry name" value="MutS_V"/>
    <property type="match status" value="1"/>
</dbReference>
<dbReference type="Gene3D" id="3.40.50.300">
    <property type="entry name" value="P-loop containing nucleotide triphosphate hydrolases"/>
    <property type="match status" value="1"/>
</dbReference>
<dbReference type="InterPro" id="IPR045076">
    <property type="entry name" value="MutS"/>
</dbReference>
<evidence type="ECO:0000256" key="2">
    <source>
        <dbReference type="ARBA" id="ARBA00022741"/>
    </source>
</evidence>
<protein>
    <submittedName>
        <fullName evidence="10">DNA mismatch repair protein Msh6-like protein</fullName>
    </submittedName>
</protein>
<dbReference type="Gene3D" id="3.40.1170.10">
    <property type="entry name" value="DNA repair protein MutS, domain I"/>
    <property type="match status" value="1"/>
</dbReference>
<feature type="compositionally biased region" description="Basic and acidic residues" evidence="8">
    <location>
        <begin position="283"/>
        <end position="296"/>
    </location>
</feature>
<reference evidence="10 11" key="1">
    <citation type="journal article" date="2018" name="Gigascience">
        <title>Genomes of trombidid mites reveal novel predicted allergens and laterally-transferred genes associated with secondary metabolism.</title>
        <authorList>
            <person name="Dong X."/>
            <person name="Chaisiri K."/>
            <person name="Xia D."/>
            <person name="Armstrong S.D."/>
            <person name="Fang Y."/>
            <person name="Donnelly M.J."/>
            <person name="Kadowaki T."/>
            <person name="McGarry J.W."/>
            <person name="Darby A.C."/>
            <person name="Makepeace B.L."/>
        </authorList>
    </citation>
    <scope>NUCLEOTIDE SEQUENCE [LARGE SCALE GENOMIC DNA]</scope>
    <source>
        <strain evidence="10">UoL-UT</strain>
    </source>
</reference>
<dbReference type="Pfam" id="PF05188">
    <property type="entry name" value="MutS_II"/>
    <property type="match status" value="1"/>
</dbReference>
<proteinExistence type="inferred from homology"/>
<feature type="region of interest" description="Disordered" evidence="8">
    <location>
        <begin position="1"/>
        <end position="78"/>
    </location>
</feature>
<dbReference type="Gene3D" id="3.30.420.110">
    <property type="entry name" value="MutS, connector domain"/>
    <property type="match status" value="1"/>
</dbReference>
<dbReference type="OrthoDB" id="121051at2759"/>
<dbReference type="VEuPathDB" id="VectorBase:LDEU001442"/>
<accession>A0A443SSV4</accession>
<keyword evidence="11" id="KW-1185">Reference proteome</keyword>
<evidence type="ECO:0000256" key="6">
    <source>
        <dbReference type="RuleBase" id="RU003756"/>
    </source>
</evidence>
<comment type="similarity">
    <text evidence="1 6">Belongs to the DNA mismatch repair MutS family.</text>
</comment>
<organism evidence="10 11">
    <name type="scientific">Leptotrombidium deliense</name>
    <dbReference type="NCBI Taxonomy" id="299467"/>
    <lineage>
        <taxon>Eukaryota</taxon>
        <taxon>Metazoa</taxon>
        <taxon>Ecdysozoa</taxon>
        <taxon>Arthropoda</taxon>
        <taxon>Chelicerata</taxon>
        <taxon>Arachnida</taxon>
        <taxon>Acari</taxon>
        <taxon>Acariformes</taxon>
        <taxon>Trombidiformes</taxon>
        <taxon>Prostigmata</taxon>
        <taxon>Anystina</taxon>
        <taxon>Parasitengona</taxon>
        <taxon>Trombiculoidea</taxon>
        <taxon>Trombiculidae</taxon>
        <taxon>Leptotrombidium</taxon>
    </lineage>
</organism>
<keyword evidence="4" id="KW-0067">ATP-binding</keyword>
<evidence type="ECO:0000256" key="1">
    <source>
        <dbReference type="ARBA" id="ARBA00006271"/>
    </source>
</evidence>
<dbReference type="PANTHER" id="PTHR11361">
    <property type="entry name" value="DNA MISMATCH REPAIR PROTEIN MUTS FAMILY MEMBER"/>
    <property type="match status" value="1"/>
</dbReference>
<dbReference type="Gene3D" id="1.10.1420.10">
    <property type="match status" value="2"/>
</dbReference>
<dbReference type="GO" id="GO:0006298">
    <property type="term" value="P:mismatch repair"/>
    <property type="evidence" value="ECO:0007669"/>
    <property type="project" value="InterPro"/>
</dbReference>
<evidence type="ECO:0000256" key="3">
    <source>
        <dbReference type="ARBA" id="ARBA00022763"/>
    </source>
</evidence>